<dbReference type="CDD" id="cd02042">
    <property type="entry name" value="ParAB_family"/>
    <property type="match status" value="1"/>
</dbReference>
<dbReference type="EMBL" id="MGDB01000027">
    <property type="protein sequence ID" value="OGL42767.1"/>
    <property type="molecule type" value="Genomic_DNA"/>
</dbReference>
<dbReference type="PANTHER" id="PTHR13696:SF52">
    <property type="entry name" value="PARA FAMILY PROTEIN CT_582"/>
    <property type="match status" value="1"/>
</dbReference>
<dbReference type="FunFam" id="3.40.50.300:FF:000285">
    <property type="entry name" value="Sporulation initiation inhibitor Soj"/>
    <property type="match status" value="1"/>
</dbReference>
<evidence type="ECO:0000313" key="3">
    <source>
        <dbReference type="EMBL" id="OGL42767.1"/>
    </source>
</evidence>
<dbReference type="Proteomes" id="UP000178526">
    <property type="component" value="Unassembled WGS sequence"/>
</dbReference>
<dbReference type="CDD" id="cd02859">
    <property type="entry name" value="E_set_AMPKbeta_like_N"/>
    <property type="match status" value="1"/>
</dbReference>
<reference evidence="3 4" key="1">
    <citation type="journal article" date="2016" name="Nat. Commun.">
        <title>Thousands of microbial genomes shed light on interconnected biogeochemical processes in an aquifer system.</title>
        <authorList>
            <person name="Anantharaman K."/>
            <person name="Brown C.T."/>
            <person name="Hug L.A."/>
            <person name="Sharon I."/>
            <person name="Castelle C.J."/>
            <person name="Probst A.J."/>
            <person name="Thomas B.C."/>
            <person name="Singh A."/>
            <person name="Wilkins M.J."/>
            <person name="Karaoz U."/>
            <person name="Brodie E.L."/>
            <person name="Williams K.H."/>
            <person name="Hubbard S.S."/>
            <person name="Banfield J.F."/>
        </authorList>
    </citation>
    <scope>NUCLEOTIDE SEQUENCE [LARGE SCALE GENOMIC DNA]</scope>
</reference>
<protein>
    <recommendedName>
        <fullName evidence="5">AAA domain-containing protein</fullName>
    </recommendedName>
</protein>
<organism evidence="3 4">
    <name type="scientific">Candidatus Schekmanbacteria bacterium GWA2_38_11</name>
    <dbReference type="NCBI Taxonomy" id="1817876"/>
    <lineage>
        <taxon>Bacteria</taxon>
        <taxon>Candidatus Schekmaniibacteriota</taxon>
    </lineage>
</organism>
<dbReference type="InterPro" id="IPR025669">
    <property type="entry name" value="AAA_dom"/>
</dbReference>
<dbReference type="PANTHER" id="PTHR13696">
    <property type="entry name" value="P-LOOP CONTAINING NUCLEOSIDE TRIPHOSPHATE HYDROLASE"/>
    <property type="match status" value="1"/>
</dbReference>
<dbReference type="InterPro" id="IPR032640">
    <property type="entry name" value="AMPK1_CBM"/>
</dbReference>
<dbReference type="SUPFAM" id="SSF81296">
    <property type="entry name" value="E set domains"/>
    <property type="match status" value="1"/>
</dbReference>
<gene>
    <name evidence="3" type="ORF">A2042_07655</name>
</gene>
<feature type="domain" description="AMP-activated protein kinase glycogen-binding" evidence="2">
    <location>
        <begin position="281"/>
        <end position="359"/>
    </location>
</feature>
<evidence type="ECO:0008006" key="5">
    <source>
        <dbReference type="Google" id="ProtNLM"/>
    </source>
</evidence>
<dbReference type="Pfam" id="PF13614">
    <property type="entry name" value="AAA_31"/>
    <property type="match status" value="1"/>
</dbReference>
<dbReference type="Pfam" id="PF16561">
    <property type="entry name" value="AMPK1_CBM"/>
    <property type="match status" value="1"/>
</dbReference>
<evidence type="ECO:0000259" key="2">
    <source>
        <dbReference type="Pfam" id="PF16561"/>
    </source>
</evidence>
<accession>A0A1F7RPE2</accession>
<proteinExistence type="predicted"/>
<dbReference type="Gene3D" id="2.60.40.10">
    <property type="entry name" value="Immunoglobulins"/>
    <property type="match status" value="1"/>
</dbReference>
<dbReference type="AlphaFoldDB" id="A0A1F7RPE2"/>
<dbReference type="Gene3D" id="3.40.50.300">
    <property type="entry name" value="P-loop containing nucleotide triphosphate hydrolases"/>
    <property type="match status" value="1"/>
</dbReference>
<dbReference type="InterPro" id="IPR013783">
    <property type="entry name" value="Ig-like_fold"/>
</dbReference>
<comment type="caution">
    <text evidence="3">The sequence shown here is derived from an EMBL/GenBank/DDBJ whole genome shotgun (WGS) entry which is preliminary data.</text>
</comment>
<evidence type="ECO:0000313" key="4">
    <source>
        <dbReference type="Proteomes" id="UP000178526"/>
    </source>
</evidence>
<dbReference type="InterPro" id="IPR027417">
    <property type="entry name" value="P-loop_NTPase"/>
</dbReference>
<dbReference type="InterPro" id="IPR014756">
    <property type="entry name" value="Ig_E-set"/>
</dbReference>
<sequence>MNIIAIANHKGGCGKTTTAINLSASFSREGKRVLLIDLDPQGHATIGLNVTEDKFQKNMYDVLSNLTNVGLNDIIIPVSENLDLAPSNVLLSAIEQQLSGITDREKRLAGNIDNLKREYDFIIIDCPPSLGILTINALIACSEVIIPIETSFFSLHGIMKLLETINVVEEKSKYVIKYKALVTMYDRRKKFDQEVVKNIKDYFKEKCFDTVIRNTVKLKECASFGCPITQYDTSSYGFEDYINLSNEVLQTWQMPLYRKEETRFEEAVPAEVWDEVIFSFWAPDAKMVQLAGDFNNWSPEENINLENKGNGLWEKKLILKPGEYQYKYVVDGNWRVDPNNPLKVCDNSGYENSLLKLNQEN</sequence>
<dbReference type="SUPFAM" id="SSF52540">
    <property type="entry name" value="P-loop containing nucleoside triphosphate hydrolases"/>
    <property type="match status" value="1"/>
</dbReference>
<dbReference type="InterPro" id="IPR050678">
    <property type="entry name" value="DNA_Partitioning_ATPase"/>
</dbReference>
<feature type="domain" description="AAA" evidence="1">
    <location>
        <begin position="1"/>
        <end position="174"/>
    </location>
</feature>
<evidence type="ECO:0000259" key="1">
    <source>
        <dbReference type="Pfam" id="PF13614"/>
    </source>
</evidence>
<name>A0A1F7RPE2_9BACT</name>